<evidence type="ECO:0000313" key="4">
    <source>
        <dbReference type="EMBL" id="KAG2498502.1"/>
    </source>
</evidence>
<dbReference type="AlphaFoldDB" id="A0A835YBK7"/>
<comment type="caution">
    <text evidence="4">The sequence shown here is derived from an EMBL/GenBank/DDBJ whole genome shotgun (WGS) entry which is preliminary data.</text>
</comment>
<dbReference type="EMBL" id="JAEHOE010000010">
    <property type="protein sequence ID" value="KAG2498502.1"/>
    <property type="molecule type" value="Genomic_DNA"/>
</dbReference>
<evidence type="ECO:0000256" key="2">
    <source>
        <dbReference type="ARBA" id="ARBA00022679"/>
    </source>
</evidence>
<dbReference type="SMART" id="SM00672">
    <property type="entry name" value="CAP10"/>
    <property type="match status" value="1"/>
</dbReference>
<dbReference type="OrthoDB" id="202415at2759"/>
<protein>
    <recommendedName>
        <fullName evidence="3">Glycosyl transferase CAP10 domain-containing protein</fullName>
    </recommendedName>
</protein>
<feature type="domain" description="Glycosyl transferase CAP10" evidence="3">
    <location>
        <begin position="79"/>
        <end position="343"/>
    </location>
</feature>
<keyword evidence="5" id="KW-1185">Reference proteome</keyword>
<dbReference type="Proteomes" id="UP000612055">
    <property type="component" value="Unassembled WGS sequence"/>
</dbReference>
<name>A0A835YBK7_9CHLO</name>
<dbReference type="Pfam" id="PF05686">
    <property type="entry name" value="Glyco_transf_90"/>
    <property type="match status" value="1"/>
</dbReference>
<keyword evidence="2" id="KW-0808">Transferase</keyword>
<dbReference type="InterPro" id="IPR051091">
    <property type="entry name" value="O-Glucosyltr/Glycosyltrsf_90"/>
</dbReference>
<sequence length="412" mass="46927">MLNETKVFQAEGITLEVVDSLYNQCPPSEIKVHACTKAQKIIIRNGTVYLTNLMPNNGLGYVELIGFLVELYEASQVYRLPDVEFAYWHDDNAPGESERTADGKWKWPFAPHGLPPLLAWSKAAVHGAVLVPYCGAFRCPRDSFDAIMGEVHNLSFTPFSQRSEVAFGRWNIFCAWYYRGALKTADGQPAPCPRAHYDELHHKYPQLLLTAAMGRNTSDGTLAHGVPLHSQHKHKYLVSTDGWSISSKFDKYLLLGSAILKAEGLTYGWYYPALRPYEHYLPIMSKHKDDILEVLEWAKAHEAEAEAVGQRAQTFAMRNLNRPMRLCYIFRLLTELSKYMKYTPDCSRRAQCVPLVEEIKFLAKHDHHAHKCRYQEVLAQYGYDDPDGKPGFSGYEELKRKHEEIPAHAGFG</sequence>
<dbReference type="InterPro" id="IPR006598">
    <property type="entry name" value="CAP10"/>
</dbReference>
<comment type="similarity">
    <text evidence="1">Belongs to the glycosyltransferase 90 family.</text>
</comment>
<organism evidence="4 5">
    <name type="scientific">Edaphochlamys debaryana</name>
    <dbReference type="NCBI Taxonomy" id="47281"/>
    <lineage>
        <taxon>Eukaryota</taxon>
        <taxon>Viridiplantae</taxon>
        <taxon>Chlorophyta</taxon>
        <taxon>core chlorophytes</taxon>
        <taxon>Chlorophyceae</taxon>
        <taxon>CS clade</taxon>
        <taxon>Chlamydomonadales</taxon>
        <taxon>Chlamydomonadales incertae sedis</taxon>
        <taxon>Edaphochlamys</taxon>
    </lineage>
</organism>
<dbReference type="PANTHER" id="PTHR12203">
    <property type="entry name" value="KDEL LYS-ASP-GLU-LEU CONTAINING - RELATED"/>
    <property type="match status" value="1"/>
</dbReference>
<dbReference type="PANTHER" id="PTHR12203:SF35">
    <property type="entry name" value="PROTEIN O-GLUCOSYLTRANSFERASE 1"/>
    <property type="match status" value="1"/>
</dbReference>
<evidence type="ECO:0000256" key="1">
    <source>
        <dbReference type="ARBA" id="ARBA00010118"/>
    </source>
</evidence>
<dbReference type="GO" id="GO:0016740">
    <property type="term" value="F:transferase activity"/>
    <property type="evidence" value="ECO:0007669"/>
    <property type="project" value="UniProtKB-KW"/>
</dbReference>
<proteinExistence type="inferred from homology"/>
<evidence type="ECO:0000259" key="3">
    <source>
        <dbReference type="SMART" id="SM00672"/>
    </source>
</evidence>
<reference evidence="4" key="1">
    <citation type="journal article" date="2020" name="bioRxiv">
        <title>Comparative genomics of Chlamydomonas.</title>
        <authorList>
            <person name="Craig R.J."/>
            <person name="Hasan A.R."/>
            <person name="Ness R.W."/>
            <person name="Keightley P.D."/>
        </authorList>
    </citation>
    <scope>NUCLEOTIDE SEQUENCE</scope>
    <source>
        <strain evidence="4">CCAP 11/70</strain>
    </source>
</reference>
<accession>A0A835YBK7</accession>
<evidence type="ECO:0000313" key="5">
    <source>
        <dbReference type="Proteomes" id="UP000612055"/>
    </source>
</evidence>
<gene>
    <name evidence="4" type="ORF">HYH03_003753</name>
</gene>